<dbReference type="SUPFAM" id="SSF51679">
    <property type="entry name" value="Bacterial luciferase-like"/>
    <property type="match status" value="1"/>
</dbReference>
<feature type="domain" description="Luciferase-like" evidence="2">
    <location>
        <begin position="9"/>
        <end position="305"/>
    </location>
</feature>
<dbReference type="EMBL" id="JBHMDI010000129">
    <property type="protein sequence ID" value="MFB9351663.1"/>
    <property type="molecule type" value="Genomic_DNA"/>
</dbReference>
<comment type="caution">
    <text evidence="3">The sequence shown here is derived from an EMBL/GenBank/DDBJ whole genome shotgun (WGS) entry which is preliminary data.</text>
</comment>
<keyword evidence="3" id="KW-0560">Oxidoreductase</keyword>
<evidence type="ECO:0000313" key="4">
    <source>
        <dbReference type="Proteomes" id="UP001589753"/>
    </source>
</evidence>
<sequence>MSSAISSARFSVLDRSRVREGHTGPEALRDTVGLAREAERLGYHRFWVAEHHGVPGVAGSAPTVLAAAVAGATRTIRVGTGGVMLPNHRPLVVAEQFGVLESLFPGRVDMGLGRSVGFTDGVRRALGRGKDDAEDFAAQLDELLGWFRGTSPTGVRARPAEGLTVPPFVLAMGEGATIAARAGLPMVIGDLRDRDGVRRGIDRYRERFRPSQWASEPYVVASGTVAVAGTPEEARRLLIPEAWSMAYSRTHGSFPPLPPAERVETLSLSAKERGFYESGLSGHLAGTEEEVAHRLETVLEETGAQEVLVTTSTHDREALLDSYRRLAAIAGLDGGTATRR</sequence>
<dbReference type="InterPro" id="IPR019949">
    <property type="entry name" value="CmoO-like"/>
</dbReference>
<dbReference type="NCBIfam" id="TIGR03558">
    <property type="entry name" value="oxido_grp_1"/>
    <property type="match status" value="1"/>
</dbReference>
<protein>
    <submittedName>
        <fullName evidence="3">LLM class flavin-dependent oxidoreductase</fullName>
        <ecNumber evidence="3">1.-.-.-</ecNumber>
    </submittedName>
</protein>
<dbReference type="Proteomes" id="UP001589753">
    <property type="component" value="Unassembled WGS sequence"/>
</dbReference>
<comment type="similarity">
    <text evidence="1">To bacterial alkanal monooxygenase alpha and beta chains.</text>
</comment>
<dbReference type="RefSeq" id="WP_380956733.1">
    <property type="nucleotide sequence ID" value="NZ_JBHMDI010000129.1"/>
</dbReference>
<evidence type="ECO:0000256" key="1">
    <source>
        <dbReference type="ARBA" id="ARBA00007789"/>
    </source>
</evidence>
<name>A0ABV5LHK9_9ACTN</name>
<reference evidence="3 4" key="1">
    <citation type="submission" date="2024-09" db="EMBL/GenBank/DDBJ databases">
        <authorList>
            <person name="Sun Q."/>
            <person name="Mori K."/>
        </authorList>
    </citation>
    <scope>NUCLEOTIDE SEQUENCE [LARGE SCALE GENOMIC DNA]</scope>
    <source>
        <strain evidence="3 4">JCM 9767</strain>
    </source>
</reference>
<dbReference type="InterPro" id="IPR036661">
    <property type="entry name" value="Luciferase-like_sf"/>
</dbReference>
<organism evidence="3 4">
    <name type="scientific">Streptomyces heliomycini</name>
    <dbReference type="NCBI Taxonomy" id="284032"/>
    <lineage>
        <taxon>Bacteria</taxon>
        <taxon>Bacillati</taxon>
        <taxon>Actinomycetota</taxon>
        <taxon>Actinomycetes</taxon>
        <taxon>Kitasatosporales</taxon>
        <taxon>Streptomycetaceae</taxon>
        <taxon>Streptomyces</taxon>
    </lineage>
</organism>
<proteinExistence type="predicted"/>
<dbReference type="EC" id="1.-.-.-" evidence="3"/>
<keyword evidence="4" id="KW-1185">Reference proteome</keyword>
<dbReference type="Gene3D" id="3.20.20.30">
    <property type="entry name" value="Luciferase-like domain"/>
    <property type="match status" value="1"/>
</dbReference>
<dbReference type="InterPro" id="IPR011251">
    <property type="entry name" value="Luciferase-like_dom"/>
</dbReference>
<dbReference type="GO" id="GO:0016491">
    <property type="term" value="F:oxidoreductase activity"/>
    <property type="evidence" value="ECO:0007669"/>
    <property type="project" value="UniProtKB-KW"/>
</dbReference>
<dbReference type="PANTHER" id="PTHR30137">
    <property type="entry name" value="LUCIFERASE-LIKE MONOOXYGENASE"/>
    <property type="match status" value="1"/>
</dbReference>
<dbReference type="Pfam" id="PF00296">
    <property type="entry name" value="Bac_luciferase"/>
    <property type="match status" value="1"/>
</dbReference>
<dbReference type="PANTHER" id="PTHR30137:SF6">
    <property type="entry name" value="LUCIFERASE-LIKE MONOOXYGENASE"/>
    <property type="match status" value="1"/>
</dbReference>
<evidence type="ECO:0000313" key="3">
    <source>
        <dbReference type="EMBL" id="MFB9351663.1"/>
    </source>
</evidence>
<evidence type="ECO:0000259" key="2">
    <source>
        <dbReference type="Pfam" id="PF00296"/>
    </source>
</evidence>
<dbReference type="InterPro" id="IPR050766">
    <property type="entry name" value="Bact_Lucif_Oxidored"/>
</dbReference>
<accession>A0ABV5LHK9</accession>
<gene>
    <name evidence="3" type="ORF">ACFFUA_30260</name>
</gene>